<protein>
    <recommendedName>
        <fullName evidence="3">C2H2-type domain-containing protein</fullName>
    </recommendedName>
</protein>
<dbReference type="EMBL" id="JARJCW010000045">
    <property type="protein sequence ID" value="KAJ7205036.1"/>
    <property type="molecule type" value="Genomic_DNA"/>
</dbReference>
<feature type="region of interest" description="Disordered" evidence="2">
    <location>
        <begin position="1"/>
        <end position="26"/>
    </location>
</feature>
<keyword evidence="5" id="KW-1185">Reference proteome</keyword>
<evidence type="ECO:0000313" key="4">
    <source>
        <dbReference type="EMBL" id="KAJ7205036.1"/>
    </source>
</evidence>
<dbReference type="InterPro" id="IPR013087">
    <property type="entry name" value="Znf_C2H2_type"/>
</dbReference>
<comment type="caution">
    <text evidence="4">The sequence shown here is derived from an EMBL/GenBank/DDBJ whole genome shotgun (WGS) entry which is preliminary data.</text>
</comment>
<keyword evidence="1" id="KW-0862">Zinc</keyword>
<dbReference type="GO" id="GO:0008270">
    <property type="term" value="F:zinc ion binding"/>
    <property type="evidence" value="ECO:0007669"/>
    <property type="project" value="UniProtKB-KW"/>
</dbReference>
<evidence type="ECO:0000313" key="5">
    <source>
        <dbReference type="Proteomes" id="UP001219525"/>
    </source>
</evidence>
<dbReference type="AlphaFoldDB" id="A0AAD6YE62"/>
<evidence type="ECO:0000256" key="2">
    <source>
        <dbReference type="SAM" id="MobiDB-lite"/>
    </source>
</evidence>
<proteinExistence type="predicted"/>
<gene>
    <name evidence="4" type="ORF">GGX14DRAFT_698627</name>
</gene>
<reference evidence="4" key="1">
    <citation type="submission" date="2023-03" db="EMBL/GenBank/DDBJ databases">
        <title>Massive genome expansion in bonnet fungi (Mycena s.s.) driven by repeated elements and novel gene families across ecological guilds.</title>
        <authorList>
            <consortium name="Lawrence Berkeley National Laboratory"/>
            <person name="Harder C.B."/>
            <person name="Miyauchi S."/>
            <person name="Viragh M."/>
            <person name="Kuo A."/>
            <person name="Thoen E."/>
            <person name="Andreopoulos B."/>
            <person name="Lu D."/>
            <person name="Skrede I."/>
            <person name="Drula E."/>
            <person name="Henrissat B."/>
            <person name="Morin E."/>
            <person name="Kohler A."/>
            <person name="Barry K."/>
            <person name="LaButti K."/>
            <person name="Morin E."/>
            <person name="Salamov A."/>
            <person name="Lipzen A."/>
            <person name="Mereny Z."/>
            <person name="Hegedus B."/>
            <person name="Baldrian P."/>
            <person name="Stursova M."/>
            <person name="Weitz H."/>
            <person name="Taylor A."/>
            <person name="Grigoriev I.V."/>
            <person name="Nagy L.G."/>
            <person name="Martin F."/>
            <person name="Kauserud H."/>
        </authorList>
    </citation>
    <scope>NUCLEOTIDE SEQUENCE</scope>
    <source>
        <strain evidence="4">9144</strain>
    </source>
</reference>
<name>A0AAD6YE62_9AGAR</name>
<sequence length="235" mass="25058">MAAFDPQSPSPSPPVDGPVFADASAPTASANDPAMLAAHHPHPHAFHPSLLAPAPAHPQTVALGFDYAHPVTLPACESPPPLVHGKRYRSTPAKTFQCAGYGECRMVFSRSEHLARHIRCVFFSLGLPSSSLLLASLYSACPSHCTRPLPSFLVSHRVSPPRMSRPPPFSSPFFRLLCKPHIRHHPRARSRCLTPISLRVPLSTASNPSLSPISPLYPLCSAPSSEPGLGTGIGA</sequence>
<dbReference type="PROSITE" id="PS50157">
    <property type="entry name" value="ZINC_FINGER_C2H2_2"/>
    <property type="match status" value="1"/>
</dbReference>
<keyword evidence="1" id="KW-0479">Metal-binding</keyword>
<dbReference type="Gene3D" id="3.30.160.60">
    <property type="entry name" value="Classic Zinc Finger"/>
    <property type="match status" value="1"/>
</dbReference>
<feature type="domain" description="C2H2-type" evidence="3">
    <location>
        <begin position="96"/>
        <end position="121"/>
    </location>
</feature>
<organism evidence="4 5">
    <name type="scientific">Mycena pura</name>
    <dbReference type="NCBI Taxonomy" id="153505"/>
    <lineage>
        <taxon>Eukaryota</taxon>
        <taxon>Fungi</taxon>
        <taxon>Dikarya</taxon>
        <taxon>Basidiomycota</taxon>
        <taxon>Agaricomycotina</taxon>
        <taxon>Agaricomycetes</taxon>
        <taxon>Agaricomycetidae</taxon>
        <taxon>Agaricales</taxon>
        <taxon>Marasmiineae</taxon>
        <taxon>Mycenaceae</taxon>
        <taxon>Mycena</taxon>
    </lineage>
</organism>
<accession>A0AAD6YE62</accession>
<dbReference type="Proteomes" id="UP001219525">
    <property type="component" value="Unassembled WGS sequence"/>
</dbReference>
<keyword evidence="1" id="KW-0863">Zinc-finger</keyword>
<evidence type="ECO:0000256" key="1">
    <source>
        <dbReference type="PROSITE-ProRule" id="PRU00042"/>
    </source>
</evidence>
<evidence type="ECO:0000259" key="3">
    <source>
        <dbReference type="PROSITE" id="PS50157"/>
    </source>
</evidence>